<evidence type="ECO:0000313" key="3">
    <source>
        <dbReference type="EMBL" id="KAL1410756.1"/>
    </source>
</evidence>
<dbReference type="Gene3D" id="3.40.50.1820">
    <property type="entry name" value="alpha/beta hydrolase"/>
    <property type="match status" value="1"/>
</dbReference>
<dbReference type="PANTHER" id="PTHR45570">
    <property type="entry name" value="CARBOXYLIC ESTER HYDROLASE"/>
    <property type="match status" value="1"/>
</dbReference>
<dbReference type="InterPro" id="IPR029058">
    <property type="entry name" value="AB_hydrolase_fold"/>
</dbReference>
<keyword evidence="1" id="KW-0732">Signal</keyword>
<feature type="signal peptide" evidence="1">
    <location>
        <begin position="1"/>
        <end position="18"/>
    </location>
</feature>
<proteinExistence type="predicted"/>
<dbReference type="Proteomes" id="UP001565368">
    <property type="component" value="Unassembled WGS sequence"/>
</dbReference>
<feature type="chain" id="PRO_5046271467" description="Carboxylesterase type B domain-containing protein" evidence="1">
    <location>
        <begin position="19"/>
        <end position="529"/>
    </location>
</feature>
<accession>A0ABR3Q7P1</accession>
<dbReference type="EMBL" id="JBBXJM010000002">
    <property type="protein sequence ID" value="KAL1410756.1"/>
    <property type="molecule type" value="Genomic_DNA"/>
</dbReference>
<dbReference type="RefSeq" id="XP_069210700.1">
    <property type="nucleotide sequence ID" value="XM_069350314.1"/>
</dbReference>
<sequence length="529" mass="54724">MVNLLPLVLALGATAAVARPSAGRLAPRQSSCSLTWNGSTISGTPDGPDGVCRYTIRYGTAARWANAAAATSAGNPLTSATQSEDCLYITLYVPVDATSTDRQPILAWLHGGAYSYGSDSAAGFDGAGLAANGGIIVAAIQYRLGVLGNLPPSVAPLASDPNFALRDVILALDTLRARELDFHGDKDLLSLGGQDSGASIIRALWGVPAAVDKFSSMILQSDPLSYGFASAATTTSLRSLFASQPSLSGLTLSTFANWQALSLSTLLTAQGDLLASASASIAGLPLTGALRPTWGTTTLPHDPTRSLFNTPSELEIDPTAVRLLITNTKNEAGGLAQYIWPESVTLNSTRYNGVLSALLGSSRATTLQASGSTYALPTSGSGDLMRSTLEKTITDGAWRCPARTLAQAYAAAGGTVFVGEFTKGVTYPTNSIGSTSYCTGSVVCHTDDIYPTFGSSPSPSSATITLQNEISAAWTDFINELTPSGWTAFTSTSGLSGTNVKGIGGGSVGSCPSSYWGSTVQWDWQIYTT</sequence>
<dbReference type="InterPro" id="IPR002018">
    <property type="entry name" value="CarbesteraseB"/>
</dbReference>
<feature type="domain" description="Carboxylesterase type B" evidence="2">
    <location>
        <begin position="76"/>
        <end position="491"/>
    </location>
</feature>
<dbReference type="PANTHER" id="PTHR45570:SF1">
    <property type="entry name" value="CARBOXYLIC ESTER HYDROLASE"/>
    <property type="match status" value="1"/>
</dbReference>
<dbReference type="SUPFAM" id="SSF53474">
    <property type="entry name" value="alpha/beta-Hydrolases"/>
    <property type="match status" value="1"/>
</dbReference>
<reference evidence="3 4" key="1">
    <citation type="submission" date="2023-08" db="EMBL/GenBank/DDBJ databases">
        <title>Annotated Genome Sequence of Vanrija albida AlHP1.</title>
        <authorList>
            <person name="Herzog R."/>
        </authorList>
    </citation>
    <scope>NUCLEOTIDE SEQUENCE [LARGE SCALE GENOMIC DNA]</scope>
    <source>
        <strain evidence="3 4">AlHP1</strain>
    </source>
</reference>
<dbReference type="GeneID" id="95982741"/>
<evidence type="ECO:0000256" key="1">
    <source>
        <dbReference type="SAM" id="SignalP"/>
    </source>
</evidence>
<evidence type="ECO:0000259" key="2">
    <source>
        <dbReference type="Pfam" id="PF00135"/>
    </source>
</evidence>
<evidence type="ECO:0000313" key="4">
    <source>
        <dbReference type="Proteomes" id="UP001565368"/>
    </source>
</evidence>
<keyword evidence="4" id="KW-1185">Reference proteome</keyword>
<organism evidence="3 4">
    <name type="scientific">Vanrija albida</name>
    <dbReference type="NCBI Taxonomy" id="181172"/>
    <lineage>
        <taxon>Eukaryota</taxon>
        <taxon>Fungi</taxon>
        <taxon>Dikarya</taxon>
        <taxon>Basidiomycota</taxon>
        <taxon>Agaricomycotina</taxon>
        <taxon>Tremellomycetes</taxon>
        <taxon>Trichosporonales</taxon>
        <taxon>Trichosporonaceae</taxon>
        <taxon>Vanrija</taxon>
    </lineage>
</organism>
<dbReference type="Pfam" id="PF00135">
    <property type="entry name" value="COesterase"/>
    <property type="match status" value="1"/>
</dbReference>
<protein>
    <recommendedName>
        <fullName evidence="2">Carboxylesterase type B domain-containing protein</fullName>
    </recommendedName>
</protein>
<gene>
    <name evidence="3" type="ORF">Q8F55_001698</name>
</gene>
<name>A0ABR3Q7P1_9TREE</name>
<comment type="caution">
    <text evidence="3">The sequence shown here is derived from an EMBL/GenBank/DDBJ whole genome shotgun (WGS) entry which is preliminary data.</text>
</comment>